<dbReference type="STRING" id="645991.Sgly_1814"/>
<feature type="domain" description="ABC transporter" evidence="10">
    <location>
        <begin position="334"/>
        <end position="568"/>
    </location>
</feature>
<dbReference type="Proteomes" id="UP000007488">
    <property type="component" value="Chromosome"/>
</dbReference>
<dbReference type="InterPro" id="IPR003439">
    <property type="entry name" value="ABC_transporter-like_ATP-bd"/>
</dbReference>
<evidence type="ECO:0000256" key="5">
    <source>
        <dbReference type="ARBA" id="ARBA00022741"/>
    </source>
</evidence>
<sequence>MVQSIKRLFQMAGEYKTQLGASILCAIASVAAGLLPYFLIQQFIIAILRPSPDLTYLMLFAALLGVCLICKTVLFLTSTRLSHRGAYRILRNVRVQLANKLTRLPLGYVLEQESGVVKKVMENDVEELERFLAHNIPETISSAVVPAAVLVYLSFIDWRLTLAMLGFIPLAVLFYGLMMNGSKEKMKKYYTAVDKMNAVVVEFVNGMKEIKAFNQSQSSFSRFREAIEGYRRYVLEWYRSSWPFMTAYYVFIQATLVTVLPVGLLFYGRGSLSLSELILFLMMSMGFTAPLIKLTEFADGLILVVGAEQNIHSILSEEEMRDTDRKQEVQDNTISFLDVNFSYDGATDVVKGVSFVAKEGQSTALIGPSGSGKSTIAKLICRFWDVSGGTISIGGVDVRRLPTSQLMEKISFVFQDAFLLNLSIADNIRAGKPEATDAEIQRAAKLARCHDFILKTPDGYHTLAGDAGNRLSGGERQRICIARAILKDAPILVLDEATASIDPDSEEQIQEAIGELTRDKTLLVIAHRIRTVMGFDQILVMKDGRICACGNHQELLNSSSEYKMIYHAYTYTESWTLGGEEHLC</sequence>
<dbReference type="InterPro" id="IPR011527">
    <property type="entry name" value="ABC1_TM_dom"/>
</dbReference>
<dbReference type="GO" id="GO:0005886">
    <property type="term" value="C:plasma membrane"/>
    <property type="evidence" value="ECO:0007669"/>
    <property type="project" value="UniProtKB-SubCell"/>
</dbReference>
<dbReference type="SUPFAM" id="SSF90123">
    <property type="entry name" value="ABC transporter transmembrane region"/>
    <property type="match status" value="1"/>
</dbReference>
<keyword evidence="13" id="KW-1185">Reference proteome</keyword>
<proteinExistence type="predicted"/>
<evidence type="ECO:0000256" key="2">
    <source>
        <dbReference type="ARBA" id="ARBA00022448"/>
    </source>
</evidence>
<keyword evidence="4 9" id="KW-0812">Transmembrane</keyword>
<reference evidence="13" key="2">
    <citation type="submission" date="2011-02" db="EMBL/GenBank/DDBJ databases">
        <title>The complete genome of Syntrophobotulus glycolicus DSM 8271.</title>
        <authorList>
            <person name="Lucas S."/>
            <person name="Copeland A."/>
            <person name="Lapidus A."/>
            <person name="Bruce D."/>
            <person name="Goodwin L."/>
            <person name="Pitluck S."/>
            <person name="Kyrpides N."/>
            <person name="Mavromatis K."/>
            <person name="Pagani I."/>
            <person name="Ivanova N."/>
            <person name="Mikhailova N."/>
            <person name="Chertkov O."/>
            <person name="Held B."/>
            <person name="Detter J.C."/>
            <person name="Tapia R."/>
            <person name="Han C."/>
            <person name="Land M."/>
            <person name="Hauser L."/>
            <person name="Markowitz V."/>
            <person name="Cheng J.-F."/>
            <person name="Hugenholtz P."/>
            <person name="Woyke T."/>
            <person name="Wu D."/>
            <person name="Spring S."/>
            <person name="Schroeder M."/>
            <person name="Brambilla E."/>
            <person name="Klenk H.-P."/>
            <person name="Eisen J.A."/>
        </authorList>
    </citation>
    <scope>NUCLEOTIDE SEQUENCE [LARGE SCALE GENOMIC DNA]</scope>
    <source>
        <strain evidence="13">DSM 8271 / FlGlyR</strain>
    </source>
</reference>
<dbReference type="Pfam" id="PF00664">
    <property type="entry name" value="ABC_membrane"/>
    <property type="match status" value="1"/>
</dbReference>
<evidence type="ECO:0000256" key="4">
    <source>
        <dbReference type="ARBA" id="ARBA00022692"/>
    </source>
</evidence>
<comment type="subcellular location">
    <subcellularLocation>
        <location evidence="1">Cell membrane</location>
        <topology evidence="1">Multi-pass membrane protein</topology>
    </subcellularLocation>
</comment>
<feature type="transmembrane region" description="Helical" evidence="9">
    <location>
        <begin position="247"/>
        <end position="267"/>
    </location>
</feature>
<dbReference type="Gene3D" id="1.20.1560.10">
    <property type="entry name" value="ABC transporter type 1, transmembrane domain"/>
    <property type="match status" value="1"/>
</dbReference>
<evidence type="ECO:0000256" key="9">
    <source>
        <dbReference type="SAM" id="Phobius"/>
    </source>
</evidence>
<name>F0SZM5_SYNGF</name>
<keyword evidence="8 9" id="KW-0472">Membrane</keyword>
<dbReference type="EMBL" id="CP002547">
    <property type="protein sequence ID" value="ADY56111.1"/>
    <property type="molecule type" value="Genomic_DNA"/>
</dbReference>
<keyword evidence="3" id="KW-1003">Cell membrane</keyword>
<dbReference type="GO" id="GO:0005524">
    <property type="term" value="F:ATP binding"/>
    <property type="evidence" value="ECO:0007669"/>
    <property type="project" value="UniProtKB-KW"/>
</dbReference>
<dbReference type="PROSITE" id="PS00211">
    <property type="entry name" value="ABC_TRANSPORTER_1"/>
    <property type="match status" value="1"/>
</dbReference>
<dbReference type="RefSeq" id="WP_013624979.1">
    <property type="nucleotide sequence ID" value="NC_015172.1"/>
</dbReference>
<dbReference type="EC" id="3.6.3.44" evidence="12"/>
<feature type="transmembrane region" description="Helical" evidence="9">
    <location>
        <begin position="21"/>
        <end position="48"/>
    </location>
</feature>
<dbReference type="PANTHER" id="PTHR24221">
    <property type="entry name" value="ATP-BINDING CASSETTE SUB-FAMILY B"/>
    <property type="match status" value="1"/>
</dbReference>
<dbReference type="AlphaFoldDB" id="F0SZM5"/>
<evidence type="ECO:0000259" key="11">
    <source>
        <dbReference type="PROSITE" id="PS50929"/>
    </source>
</evidence>
<dbReference type="InterPro" id="IPR027417">
    <property type="entry name" value="P-loop_NTPase"/>
</dbReference>
<keyword evidence="5" id="KW-0547">Nucleotide-binding</keyword>
<dbReference type="CDD" id="cd07346">
    <property type="entry name" value="ABC_6TM_exporters"/>
    <property type="match status" value="1"/>
</dbReference>
<feature type="domain" description="ABC transmembrane type-1" evidence="11">
    <location>
        <begin position="21"/>
        <end position="303"/>
    </location>
</feature>
<evidence type="ECO:0000256" key="3">
    <source>
        <dbReference type="ARBA" id="ARBA00022475"/>
    </source>
</evidence>
<feature type="transmembrane region" description="Helical" evidence="9">
    <location>
        <begin position="54"/>
        <end position="76"/>
    </location>
</feature>
<dbReference type="PROSITE" id="PS50893">
    <property type="entry name" value="ABC_TRANSPORTER_2"/>
    <property type="match status" value="1"/>
</dbReference>
<accession>F0SZM5</accession>
<evidence type="ECO:0000259" key="10">
    <source>
        <dbReference type="PROSITE" id="PS50893"/>
    </source>
</evidence>
<dbReference type="PANTHER" id="PTHR24221:SF397">
    <property type="entry name" value="ABC TRANSPORTER, ATP-BINDING TRANSMEMBRANE PROTEIN"/>
    <property type="match status" value="1"/>
</dbReference>
<evidence type="ECO:0000256" key="7">
    <source>
        <dbReference type="ARBA" id="ARBA00022989"/>
    </source>
</evidence>
<dbReference type="Gene3D" id="3.40.50.300">
    <property type="entry name" value="P-loop containing nucleotide triphosphate hydrolases"/>
    <property type="match status" value="1"/>
</dbReference>
<dbReference type="InterPro" id="IPR017871">
    <property type="entry name" value="ABC_transporter-like_CS"/>
</dbReference>
<dbReference type="InterPro" id="IPR039421">
    <property type="entry name" value="Type_1_exporter"/>
</dbReference>
<dbReference type="GO" id="GO:0016887">
    <property type="term" value="F:ATP hydrolysis activity"/>
    <property type="evidence" value="ECO:0007669"/>
    <property type="project" value="InterPro"/>
</dbReference>
<protein>
    <submittedName>
        <fullName evidence="12">Xenobiotic-transporting ATPase</fullName>
        <ecNumber evidence="12">3.6.3.44</ecNumber>
    </submittedName>
</protein>
<evidence type="ECO:0000256" key="1">
    <source>
        <dbReference type="ARBA" id="ARBA00004651"/>
    </source>
</evidence>
<keyword evidence="7 9" id="KW-1133">Transmembrane helix</keyword>
<keyword evidence="6" id="KW-0067">ATP-binding</keyword>
<evidence type="ECO:0000313" key="13">
    <source>
        <dbReference type="Proteomes" id="UP000007488"/>
    </source>
</evidence>
<reference evidence="12 13" key="1">
    <citation type="journal article" date="2011" name="Stand. Genomic Sci.">
        <title>Complete genome sequence of Syntrophobotulus glycolicus type strain (FlGlyR).</title>
        <authorList>
            <person name="Han C."/>
            <person name="Mwirichia R."/>
            <person name="Chertkov O."/>
            <person name="Held B."/>
            <person name="Lapidus A."/>
            <person name="Nolan M."/>
            <person name="Lucas S."/>
            <person name="Hammon N."/>
            <person name="Deshpande S."/>
            <person name="Cheng J.F."/>
            <person name="Tapia R."/>
            <person name="Goodwin L."/>
            <person name="Pitluck S."/>
            <person name="Huntemann M."/>
            <person name="Liolios K."/>
            <person name="Ivanova N."/>
            <person name="Pagani I."/>
            <person name="Mavromatis K."/>
            <person name="Ovchinikova G."/>
            <person name="Pati A."/>
            <person name="Chen A."/>
            <person name="Palaniappan K."/>
            <person name="Land M."/>
            <person name="Hauser L."/>
            <person name="Brambilla E.M."/>
            <person name="Rohde M."/>
            <person name="Spring S."/>
            <person name="Sikorski J."/>
            <person name="Goker M."/>
            <person name="Woyke T."/>
            <person name="Bristow J."/>
            <person name="Eisen J.A."/>
            <person name="Markowitz V."/>
            <person name="Hugenholtz P."/>
            <person name="Kyrpides N.C."/>
            <person name="Klenk H.P."/>
            <person name="Detter J.C."/>
        </authorList>
    </citation>
    <scope>NUCLEOTIDE SEQUENCE [LARGE SCALE GENOMIC DNA]</scope>
    <source>
        <strain evidence="13">DSM 8271 / FlGlyR</strain>
    </source>
</reference>
<dbReference type="GO" id="GO:0140359">
    <property type="term" value="F:ABC-type transporter activity"/>
    <property type="evidence" value="ECO:0007669"/>
    <property type="project" value="InterPro"/>
</dbReference>
<feature type="transmembrane region" description="Helical" evidence="9">
    <location>
        <begin position="162"/>
        <end position="178"/>
    </location>
</feature>
<keyword evidence="12" id="KW-0378">Hydrolase</keyword>
<dbReference type="eggNOG" id="COG1132">
    <property type="taxonomic scope" value="Bacteria"/>
</dbReference>
<dbReference type="HOGENOM" id="CLU_000604_84_9_9"/>
<dbReference type="SMART" id="SM00382">
    <property type="entry name" value="AAA"/>
    <property type="match status" value="1"/>
</dbReference>
<dbReference type="KEGG" id="sgy:Sgly_1814"/>
<evidence type="ECO:0000256" key="6">
    <source>
        <dbReference type="ARBA" id="ARBA00022840"/>
    </source>
</evidence>
<gene>
    <name evidence="12" type="ordered locus">Sgly_1814</name>
</gene>
<dbReference type="OrthoDB" id="9771903at2"/>
<dbReference type="InterPro" id="IPR036640">
    <property type="entry name" value="ABC1_TM_sf"/>
</dbReference>
<dbReference type="PROSITE" id="PS50929">
    <property type="entry name" value="ABC_TM1F"/>
    <property type="match status" value="1"/>
</dbReference>
<dbReference type="SUPFAM" id="SSF52540">
    <property type="entry name" value="P-loop containing nucleoside triphosphate hydrolases"/>
    <property type="match status" value="1"/>
</dbReference>
<evidence type="ECO:0000313" key="12">
    <source>
        <dbReference type="EMBL" id="ADY56111.1"/>
    </source>
</evidence>
<keyword evidence="2" id="KW-0813">Transport</keyword>
<evidence type="ECO:0000256" key="8">
    <source>
        <dbReference type="ARBA" id="ARBA00023136"/>
    </source>
</evidence>
<dbReference type="FunFam" id="3.40.50.300:FF:000221">
    <property type="entry name" value="Multidrug ABC transporter ATP-binding protein"/>
    <property type="match status" value="1"/>
</dbReference>
<dbReference type="GO" id="GO:0034040">
    <property type="term" value="F:ATPase-coupled lipid transmembrane transporter activity"/>
    <property type="evidence" value="ECO:0007669"/>
    <property type="project" value="TreeGrafter"/>
</dbReference>
<dbReference type="InterPro" id="IPR003593">
    <property type="entry name" value="AAA+_ATPase"/>
</dbReference>
<organism evidence="12 13">
    <name type="scientific">Syntrophobotulus glycolicus (strain DSM 8271 / FlGlyR)</name>
    <dbReference type="NCBI Taxonomy" id="645991"/>
    <lineage>
        <taxon>Bacteria</taxon>
        <taxon>Bacillati</taxon>
        <taxon>Bacillota</taxon>
        <taxon>Clostridia</taxon>
        <taxon>Eubacteriales</taxon>
        <taxon>Desulfitobacteriaceae</taxon>
        <taxon>Syntrophobotulus</taxon>
    </lineage>
</organism>
<feature type="transmembrane region" description="Helical" evidence="9">
    <location>
        <begin position="273"/>
        <end position="292"/>
    </location>
</feature>
<dbReference type="Pfam" id="PF00005">
    <property type="entry name" value="ABC_tran"/>
    <property type="match status" value="1"/>
</dbReference>